<dbReference type="AlphaFoldDB" id="A0A231HGK3"/>
<dbReference type="PANTHER" id="PTHR34448:SF1">
    <property type="entry name" value="BLL6088 PROTEIN"/>
    <property type="match status" value="1"/>
</dbReference>
<dbReference type="GO" id="GO:0047075">
    <property type="term" value="F:2,5-dihydroxypyridine 5,6-dioxygenase activity"/>
    <property type="evidence" value="ECO:0007669"/>
    <property type="project" value="UniProtKB-EC"/>
</dbReference>
<evidence type="ECO:0000313" key="2">
    <source>
        <dbReference type="EMBL" id="OXR47825.1"/>
    </source>
</evidence>
<evidence type="ECO:0000256" key="1">
    <source>
        <dbReference type="ARBA" id="ARBA00022723"/>
    </source>
</evidence>
<accession>A0A231HGK3</accession>
<dbReference type="Proteomes" id="UP000215506">
    <property type="component" value="Unassembled WGS sequence"/>
</dbReference>
<comment type="caution">
    <text evidence="2">The sequence shown here is derived from an EMBL/GenBank/DDBJ whole genome shotgun (WGS) entry which is preliminary data.</text>
</comment>
<organism evidence="2 3">
    <name type="scientific">Nocardia cerradoensis</name>
    <dbReference type="NCBI Taxonomy" id="85688"/>
    <lineage>
        <taxon>Bacteria</taxon>
        <taxon>Bacillati</taxon>
        <taxon>Actinomycetota</taxon>
        <taxon>Actinomycetes</taxon>
        <taxon>Mycobacteriales</taxon>
        <taxon>Nocardiaceae</taxon>
        <taxon>Nocardia</taxon>
    </lineage>
</organism>
<dbReference type="EC" id="1.13.11.9" evidence="2"/>
<reference evidence="2 3" key="1">
    <citation type="submission" date="2017-07" db="EMBL/GenBank/DDBJ databases">
        <title>First draft Genome Sequence of Nocardia cerradoensis isolated from human infection.</title>
        <authorList>
            <person name="Carrasco G."/>
        </authorList>
    </citation>
    <scope>NUCLEOTIDE SEQUENCE [LARGE SCALE GENOMIC DNA]</scope>
    <source>
        <strain evidence="2 3">CNM20130759</strain>
    </source>
</reference>
<name>A0A231HGK3_9NOCA</name>
<dbReference type="SUPFAM" id="SSF144052">
    <property type="entry name" value="Thermophilic metalloprotease-like"/>
    <property type="match status" value="1"/>
</dbReference>
<keyword evidence="2" id="KW-0560">Oxidoreductase</keyword>
<sequence>MPKTLTENFVEQFRLCKVNAGETVAVIAELGQKTEYVESAVAAARQLGAGVLVLHASSLSNPMLPPYRPDGREVAPLLAAAGECDFVVDVTVGGLIHSDVRTRITGNGKRMLFVAEPNDVLERLMGDENLRRTVEAGGRKLRAGSTLHVTSAAGTDLTADISGTDLPITHQWGYVDEPGRWDHWPSGFVACFPNDRTAEGRIVLQPGDALIPWQRYVQDTVTIEVEKGYIKKISGAGTDAHVLTDYFEAWGDDEVWATSHMGWGVLPHARWSAFDVYDPRSLYGQELRSTAGNFMWSTGSNRFADRETPAHLDVPMRGCTVEIDGVAVVRDGALVEQE</sequence>
<gene>
    <name evidence="2" type="primary">nicX</name>
    <name evidence="2" type="ORF">B7C42_00950</name>
</gene>
<evidence type="ECO:0000313" key="3">
    <source>
        <dbReference type="Proteomes" id="UP000215506"/>
    </source>
</evidence>
<dbReference type="InterPro" id="IPR058739">
    <property type="entry name" value="NicX"/>
</dbReference>
<dbReference type="Pfam" id="PF26233">
    <property type="entry name" value="NicX"/>
    <property type="match status" value="1"/>
</dbReference>
<proteinExistence type="predicted"/>
<dbReference type="InterPro" id="IPR052170">
    <property type="entry name" value="M29_Exopeptidase"/>
</dbReference>
<dbReference type="PANTHER" id="PTHR34448">
    <property type="entry name" value="AMINOPEPTIDASE"/>
    <property type="match status" value="1"/>
</dbReference>
<keyword evidence="3" id="KW-1185">Reference proteome</keyword>
<protein>
    <submittedName>
        <fullName evidence="2">2,5-dihydroxypyridine 5,6-dioxygenase</fullName>
        <ecNumber evidence="2">1.13.11.9</ecNumber>
    </submittedName>
</protein>
<dbReference type="EMBL" id="NGAF01000001">
    <property type="protein sequence ID" value="OXR47825.1"/>
    <property type="molecule type" value="Genomic_DNA"/>
</dbReference>
<dbReference type="RefSeq" id="WP_039779661.1">
    <property type="nucleotide sequence ID" value="NZ_JAAXOR010000001.1"/>
</dbReference>
<keyword evidence="1" id="KW-0479">Metal-binding</keyword>
<dbReference type="GO" id="GO:0046872">
    <property type="term" value="F:metal ion binding"/>
    <property type="evidence" value="ECO:0007669"/>
    <property type="project" value="UniProtKB-KW"/>
</dbReference>
<keyword evidence="2" id="KW-0223">Dioxygenase</keyword>